<protein>
    <submittedName>
        <fullName evidence="2">Cell division protein FtsI/penicillin-binding protein 2</fullName>
    </submittedName>
</protein>
<evidence type="ECO:0000313" key="2">
    <source>
        <dbReference type="EMBL" id="EKC50723.1"/>
    </source>
</evidence>
<gene>
    <name evidence="2" type="ORF">LEA_17736</name>
</gene>
<dbReference type="PANTHER" id="PTHR30627:SF2">
    <property type="entry name" value="PEPTIDOGLYCAN D,D-TRANSPEPTIDASE MRDA"/>
    <property type="match status" value="1"/>
</dbReference>
<dbReference type="GO" id="GO:0071555">
    <property type="term" value="P:cell wall organization"/>
    <property type="evidence" value="ECO:0007669"/>
    <property type="project" value="TreeGrafter"/>
</dbReference>
<reference evidence="2" key="1">
    <citation type="journal article" date="2013" name="Environ. Microbiol.">
        <title>Microbiota from the distal guts of lean and obese adolescents exhibit partial functional redundancy besides clear differences in community structure.</title>
        <authorList>
            <person name="Ferrer M."/>
            <person name="Ruiz A."/>
            <person name="Lanza F."/>
            <person name="Haange S.B."/>
            <person name="Oberbach A."/>
            <person name="Till H."/>
            <person name="Bargiela R."/>
            <person name="Campoy C."/>
            <person name="Segura M.T."/>
            <person name="Richter M."/>
            <person name="von Bergen M."/>
            <person name="Seifert J."/>
            <person name="Suarez A."/>
        </authorList>
    </citation>
    <scope>NUCLEOTIDE SEQUENCE</scope>
</reference>
<dbReference type="GO" id="GO:0005886">
    <property type="term" value="C:plasma membrane"/>
    <property type="evidence" value="ECO:0007669"/>
    <property type="project" value="TreeGrafter"/>
</dbReference>
<evidence type="ECO:0000259" key="1">
    <source>
        <dbReference type="Pfam" id="PF03717"/>
    </source>
</evidence>
<accession>K1RZD3</accession>
<dbReference type="GO" id="GO:0071972">
    <property type="term" value="F:peptidoglycan L,D-transpeptidase activity"/>
    <property type="evidence" value="ECO:0007669"/>
    <property type="project" value="TreeGrafter"/>
</dbReference>
<comment type="caution">
    <text evidence="2">The sequence shown here is derived from an EMBL/GenBank/DDBJ whole genome shotgun (WGS) entry which is preliminary data.</text>
</comment>
<organism evidence="2">
    <name type="scientific">human gut metagenome</name>
    <dbReference type="NCBI Taxonomy" id="408170"/>
    <lineage>
        <taxon>unclassified sequences</taxon>
        <taxon>metagenomes</taxon>
        <taxon>organismal metagenomes</taxon>
    </lineage>
</organism>
<dbReference type="SUPFAM" id="SSF56601">
    <property type="entry name" value="beta-lactamase/transpeptidase-like"/>
    <property type="match status" value="1"/>
</dbReference>
<dbReference type="InterPro" id="IPR005311">
    <property type="entry name" value="PBP_dimer"/>
</dbReference>
<dbReference type="AlphaFoldDB" id="K1RZD3"/>
<keyword evidence="2" id="KW-0132">Cell division</keyword>
<name>K1RZD3_9ZZZZ</name>
<sequence>MNDTVGKSGIEKALEDELRGKDGTRTITLTNGEVTSAEVSEEAKGGHTVKLTVDSDFQRDLQEILVNFMADLRKQSEYKDVN</sequence>
<dbReference type="EMBL" id="AJWY01012154">
    <property type="protein sequence ID" value="EKC50723.1"/>
    <property type="molecule type" value="Genomic_DNA"/>
</dbReference>
<dbReference type="GO" id="GO:0051301">
    <property type="term" value="P:cell division"/>
    <property type="evidence" value="ECO:0007669"/>
    <property type="project" value="UniProtKB-KW"/>
</dbReference>
<feature type="domain" description="Penicillin-binding protein dimerisation" evidence="1">
    <location>
        <begin position="2"/>
        <end position="34"/>
    </location>
</feature>
<dbReference type="Gene3D" id="3.90.1310.10">
    <property type="entry name" value="Penicillin-binding protein 2a (Domain 2)"/>
    <property type="match status" value="1"/>
</dbReference>
<dbReference type="InterPro" id="IPR050515">
    <property type="entry name" value="Beta-lactam/transpept"/>
</dbReference>
<dbReference type="Pfam" id="PF03717">
    <property type="entry name" value="PBP_dimer"/>
    <property type="match status" value="1"/>
</dbReference>
<proteinExistence type="predicted"/>
<dbReference type="InterPro" id="IPR012338">
    <property type="entry name" value="Beta-lactam/transpept-like"/>
</dbReference>
<dbReference type="GO" id="GO:0008658">
    <property type="term" value="F:penicillin binding"/>
    <property type="evidence" value="ECO:0007669"/>
    <property type="project" value="InterPro"/>
</dbReference>
<keyword evidence="2" id="KW-0131">Cell cycle</keyword>
<dbReference type="PANTHER" id="PTHR30627">
    <property type="entry name" value="PEPTIDOGLYCAN D,D-TRANSPEPTIDASE"/>
    <property type="match status" value="1"/>
</dbReference>